<dbReference type="KEGG" id="spir:CWM47_08175"/>
<dbReference type="EMBL" id="CP025096">
    <property type="protein sequence ID" value="AUD01798.1"/>
    <property type="molecule type" value="Genomic_DNA"/>
</dbReference>
<protein>
    <recommendedName>
        <fullName evidence="2">Response regulatory domain-containing protein</fullName>
    </recommendedName>
</protein>
<keyword evidence="4" id="KW-1185">Reference proteome</keyword>
<dbReference type="OrthoDB" id="1524091at2"/>
<evidence type="ECO:0000256" key="1">
    <source>
        <dbReference type="PROSITE-ProRule" id="PRU00169"/>
    </source>
</evidence>
<keyword evidence="1" id="KW-0597">Phosphoprotein</keyword>
<dbReference type="RefSeq" id="WP_100987519.1">
    <property type="nucleotide sequence ID" value="NZ_CP025096.1"/>
</dbReference>
<dbReference type="SMART" id="SM00448">
    <property type="entry name" value="REC"/>
    <property type="match status" value="1"/>
</dbReference>
<dbReference type="InterPro" id="IPR052893">
    <property type="entry name" value="TCS_response_regulator"/>
</dbReference>
<dbReference type="PANTHER" id="PTHR44520">
    <property type="entry name" value="RESPONSE REGULATOR RCP1-RELATED"/>
    <property type="match status" value="1"/>
</dbReference>
<dbReference type="AlphaFoldDB" id="A0A2K8YW66"/>
<accession>A0A2K8YW66</accession>
<dbReference type="PROSITE" id="PS50110">
    <property type="entry name" value="RESPONSE_REGULATORY"/>
    <property type="match status" value="1"/>
</dbReference>
<feature type="modified residue" description="4-aspartylphosphate" evidence="1">
    <location>
        <position position="104"/>
    </location>
</feature>
<dbReference type="SUPFAM" id="SSF52172">
    <property type="entry name" value="CheY-like"/>
    <property type="match status" value="1"/>
</dbReference>
<sequence length="178" mass="20508">MNHSPQTSENYTVKRINELFSHYIQQVHRVYKLPESAESRLSNMLVNKVAPVWVVDDNINDQFFIKSAFNSVRPDIPVITLDNGEELLSRMTKTNLLPRVVLLDLNMPRVSGLDILQKIRDNQSYDNLTVVVLTTSSWVTNEDRRTALALGADQFYTKPSTYMDMIDLIKTITDNWCD</sequence>
<dbReference type="Proteomes" id="UP000232883">
    <property type="component" value="Chromosome"/>
</dbReference>
<feature type="domain" description="Response regulatory" evidence="2">
    <location>
        <begin position="51"/>
        <end position="173"/>
    </location>
</feature>
<dbReference type="Pfam" id="PF00072">
    <property type="entry name" value="Response_reg"/>
    <property type="match status" value="1"/>
</dbReference>
<evidence type="ECO:0000313" key="4">
    <source>
        <dbReference type="Proteomes" id="UP000232883"/>
    </source>
</evidence>
<evidence type="ECO:0000259" key="2">
    <source>
        <dbReference type="PROSITE" id="PS50110"/>
    </source>
</evidence>
<dbReference type="InterPro" id="IPR011006">
    <property type="entry name" value="CheY-like_superfamily"/>
</dbReference>
<dbReference type="InterPro" id="IPR001789">
    <property type="entry name" value="Sig_transdc_resp-reg_receiver"/>
</dbReference>
<proteinExistence type="predicted"/>
<name>A0A2K8YW66_9BACT</name>
<organism evidence="3 4">
    <name type="scientific">Spirosoma pollinicola</name>
    <dbReference type="NCBI Taxonomy" id="2057025"/>
    <lineage>
        <taxon>Bacteria</taxon>
        <taxon>Pseudomonadati</taxon>
        <taxon>Bacteroidota</taxon>
        <taxon>Cytophagia</taxon>
        <taxon>Cytophagales</taxon>
        <taxon>Cytophagaceae</taxon>
        <taxon>Spirosoma</taxon>
    </lineage>
</organism>
<dbReference type="Gene3D" id="3.40.50.2300">
    <property type="match status" value="1"/>
</dbReference>
<gene>
    <name evidence="3" type="ORF">CWM47_08175</name>
</gene>
<reference evidence="3 4" key="1">
    <citation type="submission" date="2017-11" db="EMBL/GenBank/DDBJ databases">
        <title>Taxonomic description and genome sequences of Spirosoma HA7 sp. nov., isolated from pollen microhabitat of Corylus avellana.</title>
        <authorList>
            <person name="Ambika Manirajan B."/>
            <person name="Suarez C."/>
            <person name="Ratering S."/>
            <person name="Geissler-Plaum R."/>
            <person name="Cardinale M."/>
            <person name="Sylvia S."/>
        </authorList>
    </citation>
    <scope>NUCLEOTIDE SEQUENCE [LARGE SCALE GENOMIC DNA]</scope>
    <source>
        <strain evidence="3 4">HA7</strain>
    </source>
</reference>
<evidence type="ECO:0000313" key="3">
    <source>
        <dbReference type="EMBL" id="AUD01798.1"/>
    </source>
</evidence>
<dbReference type="GO" id="GO:0000160">
    <property type="term" value="P:phosphorelay signal transduction system"/>
    <property type="evidence" value="ECO:0007669"/>
    <property type="project" value="InterPro"/>
</dbReference>